<keyword evidence="2" id="KW-1185">Reference proteome</keyword>
<proteinExistence type="predicted"/>
<reference evidence="1 2" key="1">
    <citation type="submission" date="2018-05" db="EMBL/GenBank/DDBJ databases">
        <title>Complete Genome Sequences of Extremely Thermoacidophilic, Metal-Mobilizing Type-Strain Members of the Archaeal Family Sulfolobaceae: Acidianus brierleyi DSM-1651T, Acidianus sulfidivorans DSM-18786T, Metallosphaera hakonensis DSM-7519T, and Metallosphaera prunae DSM-10039T.</title>
        <authorList>
            <person name="Counts J.A."/>
            <person name="Kelly R.M."/>
        </authorList>
    </citation>
    <scope>NUCLEOTIDE SEQUENCE [LARGE SCALE GENOMIC DNA]</scope>
    <source>
        <strain evidence="1 2">HO1-1</strain>
    </source>
</reference>
<reference evidence="2" key="2">
    <citation type="submission" date="2020-03" db="EMBL/GenBank/DDBJ databases">
        <title>Complete Genome Sequences of Extremely Thermoacidophilic, Metal-Mobilizing Type-Strain Members of the Archaeal Family Sulfolobaceae: Acidianus brierleyi DSM-1651T, Acidianus sulfidivorans DSM-18786T, Metallosphaera hakonensis DSM-7519T, and Metallosphaera prunae DSM-10039T.</title>
        <authorList>
            <person name="Counts J.A."/>
            <person name="Kelly R.M."/>
        </authorList>
    </citation>
    <scope>NUCLEOTIDE SEQUENCE [LARGE SCALE GENOMIC DNA]</scope>
    <source>
        <strain evidence="2">HO1-1</strain>
    </source>
</reference>
<accession>A0A2U9IRG0</accession>
<evidence type="ECO:0000313" key="2">
    <source>
        <dbReference type="Proteomes" id="UP000247586"/>
    </source>
</evidence>
<reference evidence="2" key="3">
    <citation type="submission" date="2020-03" db="EMBL/GenBank/DDBJ databases">
        <title>Sequencing and Assembly of Multiple Reported Metal-Biooxidizing Members of the Extremely Thermoacidophilic Archaeal Family Sulfolobaceae.</title>
        <authorList>
            <person name="Counts J.A."/>
            <person name="Kelly R.M."/>
        </authorList>
    </citation>
    <scope>NUCLEOTIDE SEQUENCE [LARGE SCALE GENOMIC DNA]</scope>
    <source>
        <strain evidence="2">HO1-1</strain>
    </source>
</reference>
<dbReference type="Proteomes" id="UP000247586">
    <property type="component" value="Chromosome"/>
</dbReference>
<sequence>MRDFQGPGMNAEFSKNDLEFLEKVKDMFHIISISGSFGGKSLLNKATVWERLPCLQSPWSTLRGGNFQIQATSLEMRGK</sequence>
<protein>
    <submittedName>
        <fullName evidence="1">Uncharacterized protein</fullName>
    </submittedName>
</protein>
<evidence type="ECO:0000313" key="1">
    <source>
        <dbReference type="EMBL" id="AWR98631.1"/>
    </source>
</evidence>
<gene>
    <name evidence="1" type="ORF">DFR87_01720</name>
</gene>
<dbReference type="AlphaFoldDB" id="A0A2U9IRG0"/>
<name>A0A2U9IRG0_9CREN</name>
<organism evidence="1 2">
    <name type="scientific">Metallosphaera hakonensis JCM 8857 = DSM 7519</name>
    <dbReference type="NCBI Taxonomy" id="1293036"/>
    <lineage>
        <taxon>Archaea</taxon>
        <taxon>Thermoproteota</taxon>
        <taxon>Thermoprotei</taxon>
        <taxon>Sulfolobales</taxon>
        <taxon>Sulfolobaceae</taxon>
        <taxon>Metallosphaera</taxon>
    </lineage>
</organism>
<dbReference type="EMBL" id="CP029287">
    <property type="protein sequence ID" value="AWR98631.1"/>
    <property type="molecule type" value="Genomic_DNA"/>
</dbReference>